<feature type="compositionally biased region" description="Basic and acidic residues" evidence="1">
    <location>
        <begin position="389"/>
        <end position="412"/>
    </location>
</feature>
<feature type="transmembrane region" description="Helical" evidence="2">
    <location>
        <begin position="223"/>
        <end position="248"/>
    </location>
</feature>
<keyword evidence="2" id="KW-1133">Transmembrane helix</keyword>
<gene>
    <name evidence="3" type="ORF">D9758_003544</name>
</gene>
<dbReference type="OrthoDB" id="3197626at2759"/>
<evidence type="ECO:0000256" key="1">
    <source>
        <dbReference type="SAM" id="MobiDB-lite"/>
    </source>
</evidence>
<evidence type="ECO:0000313" key="4">
    <source>
        <dbReference type="Proteomes" id="UP000559256"/>
    </source>
</evidence>
<keyword evidence="2" id="KW-0472">Membrane</keyword>
<keyword evidence="2" id="KW-0812">Transmembrane</keyword>
<evidence type="ECO:0000313" key="3">
    <source>
        <dbReference type="EMBL" id="KAF5371740.1"/>
    </source>
</evidence>
<protein>
    <submittedName>
        <fullName evidence="3">Uncharacterized protein</fullName>
    </submittedName>
</protein>
<name>A0A8H5GVL9_9AGAR</name>
<dbReference type="AlphaFoldDB" id="A0A8H5GVL9"/>
<sequence length="412" mass="45615">MIESGIGAVRFVPPPLLRSSISPTFPSLRRYPTSPSSSKSISPSVPWLIGTLKQKSSKMQVSPAIVNAWGLARTAKGVSTAFNKFMHTLLGLYIWEWFISLPFDWHYVSGKKTFRWPLIFYWLNRYSLLFALIGIAIALNVQTEIDCQSLYTFNQVFGNASIGLASINFSLRTMAVWGGKWYVVGPLVLVILGHWSLLLHGILLKAVYVPGQGCAIIDTDNTLLAATFIYSMCFDFVVLFLTAWKLVISAPSSKVMGRSKLVVLIFGDGLIYFGIAFLANLLATIFMLLNLNPVMSIIANVPSAIASTIMATRAVRRLALFTSGGPEMFSTTQASTIAFRTSSKATHVRPRVNTGTVDGVHVQMETFESPTTPKKYVEYDAMGNIVNKDSPETAHFDPEAQEIRDEFKRPPY</sequence>
<reference evidence="3 4" key="1">
    <citation type="journal article" date="2020" name="ISME J.">
        <title>Uncovering the hidden diversity of litter-decomposition mechanisms in mushroom-forming fungi.</title>
        <authorList>
            <person name="Floudas D."/>
            <person name="Bentzer J."/>
            <person name="Ahren D."/>
            <person name="Johansson T."/>
            <person name="Persson P."/>
            <person name="Tunlid A."/>
        </authorList>
    </citation>
    <scope>NUCLEOTIDE SEQUENCE [LARGE SCALE GENOMIC DNA]</scope>
    <source>
        <strain evidence="3 4">CBS 291.85</strain>
    </source>
</reference>
<feature type="transmembrane region" description="Helical" evidence="2">
    <location>
        <begin position="119"/>
        <end position="139"/>
    </location>
</feature>
<feature type="region of interest" description="Disordered" evidence="1">
    <location>
        <begin position="388"/>
        <end position="412"/>
    </location>
</feature>
<dbReference type="Proteomes" id="UP000559256">
    <property type="component" value="Unassembled WGS sequence"/>
</dbReference>
<feature type="transmembrane region" description="Helical" evidence="2">
    <location>
        <begin position="295"/>
        <end position="315"/>
    </location>
</feature>
<accession>A0A8H5GVL9</accession>
<organism evidence="3 4">
    <name type="scientific">Tetrapyrgos nigripes</name>
    <dbReference type="NCBI Taxonomy" id="182062"/>
    <lineage>
        <taxon>Eukaryota</taxon>
        <taxon>Fungi</taxon>
        <taxon>Dikarya</taxon>
        <taxon>Basidiomycota</taxon>
        <taxon>Agaricomycotina</taxon>
        <taxon>Agaricomycetes</taxon>
        <taxon>Agaricomycetidae</taxon>
        <taxon>Agaricales</taxon>
        <taxon>Marasmiineae</taxon>
        <taxon>Marasmiaceae</taxon>
        <taxon>Tetrapyrgos</taxon>
    </lineage>
</organism>
<feature type="transmembrane region" description="Helical" evidence="2">
    <location>
        <begin position="269"/>
        <end position="289"/>
    </location>
</feature>
<keyword evidence="4" id="KW-1185">Reference proteome</keyword>
<feature type="transmembrane region" description="Helical" evidence="2">
    <location>
        <begin position="181"/>
        <end position="203"/>
    </location>
</feature>
<comment type="caution">
    <text evidence="3">The sequence shown here is derived from an EMBL/GenBank/DDBJ whole genome shotgun (WGS) entry which is preliminary data.</text>
</comment>
<dbReference type="EMBL" id="JAACJM010000007">
    <property type="protein sequence ID" value="KAF5371740.1"/>
    <property type="molecule type" value="Genomic_DNA"/>
</dbReference>
<evidence type="ECO:0000256" key="2">
    <source>
        <dbReference type="SAM" id="Phobius"/>
    </source>
</evidence>
<proteinExistence type="predicted"/>